<dbReference type="Pfam" id="PF22848">
    <property type="entry name" value="ASD1_dom"/>
    <property type="match status" value="1"/>
</dbReference>
<comment type="catalytic activity">
    <reaction evidence="1">
        <text>Hydrolysis of terminal non-reducing alpha-L-arabinofuranoside residues in alpha-L-arabinosides.</text>
        <dbReference type="EC" id="3.2.1.55"/>
    </reaction>
</comment>
<dbReference type="EC" id="3.2.1.55" evidence="5"/>
<dbReference type="PANTHER" id="PTHR43576">
    <property type="entry name" value="ALPHA-L-ARABINOFURANOSIDASE C-RELATED"/>
    <property type="match status" value="1"/>
</dbReference>
<evidence type="ECO:0000256" key="2">
    <source>
        <dbReference type="ARBA" id="ARBA00004881"/>
    </source>
</evidence>
<dbReference type="InterPro" id="IPR017853">
    <property type="entry name" value="GH"/>
</dbReference>
<dbReference type="Gene3D" id="2.60.40.1180">
    <property type="entry name" value="Golgi alpha-mannosidase II"/>
    <property type="match status" value="1"/>
</dbReference>
<keyword evidence="11" id="KW-1185">Reference proteome</keyword>
<dbReference type="PANTHER" id="PTHR43576:SF2">
    <property type="entry name" value="INTRACELLULAR EXO-ALPHA-L-ARABINOFURANOSIDASE 2"/>
    <property type="match status" value="1"/>
</dbReference>
<proteinExistence type="inferred from homology"/>
<evidence type="ECO:0000256" key="6">
    <source>
        <dbReference type="ARBA" id="ARBA00022801"/>
    </source>
</evidence>
<dbReference type="SUPFAM" id="SSF51445">
    <property type="entry name" value="(Trans)glycosidases"/>
    <property type="match status" value="1"/>
</dbReference>
<keyword evidence="8 10" id="KW-0326">Glycosidase</keyword>
<dbReference type="EMBL" id="JAUSUO010000013">
    <property type="protein sequence ID" value="MDQ0345047.1"/>
    <property type="molecule type" value="Genomic_DNA"/>
</dbReference>
<feature type="domain" description="Alpha-L-arabinofuranosidase C-terminal" evidence="9">
    <location>
        <begin position="296"/>
        <end position="488"/>
    </location>
</feature>
<name>A0ABU0D9E0_9BACI</name>
<keyword evidence="6 10" id="KW-0378">Hydrolase</keyword>
<comment type="subunit">
    <text evidence="4">Homohexamer; trimer of dimers.</text>
</comment>
<dbReference type="Gene3D" id="3.20.20.80">
    <property type="entry name" value="Glycosidases"/>
    <property type="match status" value="1"/>
</dbReference>
<dbReference type="InterPro" id="IPR010720">
    <property type="entry name" value="Alpha-L-AF_C"/>
</dbReference>
<reference evidence="10 11" key="1">
    <citation type="submission" date="2023-07" db="EMBL/GenBank/DDBJ databases">
        <title>Genomic Encyclopedia of Type Strains, Phase IV (KMG-IV): sequencing the most valuable type-strain genomes for metagenomic binning, comparative biology and taxonomic classification.</title>
        <authorList>
            <person name="Goeker M."/>
        </authorList>
    </citation>
    <scope>NUCLEOTIDE SEQUENCE [LARGE SCALE GENOMIC DNA]</scope>
    <source>
        <strain evidence="10 11">DSM 27848</strain>
    </source>
</reference>
<dbReference type="RefSeq" id="WP_244681111.1">
    <property type="nucleotide sequence ID" value="NZ_JALIRM010000003.1"/>
</dbReference>
<comment type="pathway">
    <text evidence="2">Glycan metabolism.</text>
</comment>
<evidence type="ECO:0000256" key="7">
    <source>
        <dbReference type="ARBA" id="ARBA00023277"/>
    </source>
</evidence>
<dbReference type="Pfam" id="PF06964">
    <property type="entry name" value="Alpha-L-AF_C"/>
    <property type="match status" value="1"/>
</dbReference>
<organism evidence="10 11">
    <name type="scientific">Lederbergia wuyishanensis</name>
    <dbReference type="NCBI Taxonomy" id="1347903"/>
    <lineage>
        <taxon>Bacteria</taxon>
        <taxon>Bacillati</taxon>
        <taxon>Bacillota</taxon>
        <taxon>Bacilli</taxon>
        <taxon>Bacillales</taxon>
        <taxon>Bacillaceae</taxon>
        <taxon>Lederbergia</taxon>
    </lineage>
</organism>
<evidence type="ECO:0000256" key="8">
    <source>
        <dbReference type="ARBA" id="ARBA00023295"/>
    </source>
</evidence>
<evidence type="ECO:0000256" key="3">
    <source>
        <dbReference type="ARBA" id="ARBA00007186"/>
    </source>
</evidence>
<evidence type="ECO:0000256" key="1">
    <source>
        <dbReference type="ARBA" id="ARBA00001462"/>
    </source>
</evidence>
<dbReference type="InterPro" id="IPR013780">
    <property type="entry name" value="Glyco_hydro_b"/>
</dbReference>
<evidence type="ECO:0000256" key="5">
    <source>
        <dbReference type="ARBA" id="ARBA00012670"/>
    </source>
</evidence>
<gene>
    <name evidence="10" type="ORF">J2S14_003894</name>
</gene>
<dbReference type="SUPFAM" id="SSF51011">
    <property type="entry name" value="Glycosyl hydrolase domain"/>
    <property type="match status" value="1"/>
</dbReference>
<evidence type="ECO:0000259" key="9">
    <source>
        <dbReference type="SMART" id="SM00813"/>
    </source>
</evidence>
<accession>A0ABU0D9E0</accession>
<keyword evidence="7" id="KW-0119">Carbohydrate metabolism</keyword>
<dbReference type="Proteomes" id="UP001232343">
    <property type="component" value="Unassembled WGS sequence"/>
</dbReference>
<protein>
    <recommendedName>
        <fullName evidence="5">non-reducing end alpha-L-arabinofuranosidase</fullName>
        <ecNumber evidence="5">3.2.1.55</ecNumber>
    </recommendedName>
</protein>
<evidence type="ECO:0000313" key="11">
    <source>
        <dbReference type="Proteomes" id="UP001232343"/>
    </source>
</evidence>
<evidence type="ECO:0000256" key="4">
    <source>
        <dbReference type="ARBA" id="ARBA00011165"/>
    </source>
</evidence>
<dbReference type="SMART" id="SM00813">
    <property type="entry name" value="Alpha-L-AF_C"/>
    <property type="match status" value="1"/>
</dbReference>
<dbReference type="InterPro" id="IPR055235">
    <property type="entry name" value="ASD1_cat"/>
</dbReference>
<comment type="similarity">
    <text evidence="3">Belongs to the glycosyl hydrolase 51 family.</text>
</comment>
<dbReference type="GO" id="GO:0046556">
    <property type="term" value="F:alpha-L-arabinofuranosidase activity"/>
    <property type="evidence" value="ECO:0007669"/>
    <property type="project" value="UniProtKB-EC"/>
</dbReference>
<comment type="caution">
    <text evidence="10">The sequence shown here is derived from an EMBL/GenBank/DDBJ whole genome shotgun (WGS) entry which is preliminary data.</text>
</comment>
<evidence type="ECO:0000313" key="10">
    <source>
        <dbReference type="EMBL" id="MDQ0345047.1"/>
    </source>
</evidence>
<sequence length="495" mass="56148">MGNNVIINADVEKAKINKNIYGHFAEHLGRGIYEGIWVGEDSPIPNTNGIREDVLEALKNLNIPVLRWPGGCFADEYHWKDGIGPRENRKRMINTHWGGVVENNHFGTHEFMMLCEMLETEPYICGNVGSGTVQEMSEWVEYMTFDGESPMANLRKENGRDEPWKLKYFGVGNENWGCGGNMRPEYYADLYRRYQTYVRNYGDNRIYKIAGGANVADYNWTEVLMKNAHWMMDGLSLHYYTIPGEFWTGKGSATDFPESEWFTTLKKALHMDTLIRNHSTIMDKYDPAKRVGLIIDEWGTWYDPEPGTNPGFLYQQNTIRDALVAGIHFNIFHAHADRVQMANIAQTINVLQAMILTEGEKMLLTPTYHVFEMFKVHHDASLLAVDSSFGNYELDGEALPQVTVSASKDADGKIHISLCNLDHQNQSDVDIDLRGFDLSSATIKGRILTTDQMNAHNTFEQPENVKPVEFTNAKKEGQSLSVTLPPMSVVVLAVE</sequence>